<dbReference type="AlphaFoldDB" id="A0AA37W7Z9"/>
<keyword evidence="2" id="KW-1185">Reference proteome</keyword>
<evidence type="ECO:0000313" key="2">
    <source>
        <dbReference type="Proteomes" id="UP001161389"/>
    </source>
</evidence>
<gene>
    <name evidence="1" type="ORF">GCM10007876_35960</name>
</gene>
<reference evidence="1" key="2">
    <citation type="submission" date="2023-01" db="EMBL/GenBank/DDBJ databases">
        <title>Draft genome sequence of Litoribrevibacter albus strain NBRC 110071.</title>
        <authorList>
            <person name="Sun Q."/>
            <person name="Mori K."/>
        </authorList>
    </citation>
    <scope>NUCLEOTIDE SEQUENCE</scope>
    <source>
        <strain evidence="1">NBRC 110071</strain>
    </source>
</reference>
<sequence>MFVGQRSDNLTRFKIKNTREIIFPPQGGYLTIRMEGERMKSAGDSPVAE</sequence>
<name>A0AA37W7Z9_9GAMM</name>
<accession>A0AA37W7Z9</accession>
<dbReference type="Proteomes" id="UP001161389">
    <property type="component" value="Unassembled WGS sequence"/>
</dbReference>
<dbReference type="EMBL" id="BSNM01000016">
    <property type="protein sequence ID" value="GLQ33117.1"/>
    <property type="molecule type" value="Genomic_DNA"/>
</dbReference>
<reference evidence="1" key="1">
    <citation type="journal article" date="2014" name="Int. J. Syst. Evol. Microbiol.">
        <title>Complete genome sequence of Corynebacterium casei LMG S-19264T (=DSM 44701T), isolated from a smear-ripened cheese.</title>
        <authorList>
            <consortium name="US DOE Joint Genome Institute (JGI-PGF)"/>
            <person name="Walter F."/>
            <person name="Albersmeier A."/>
            <person name="Kalinowski J."/>
            <person name="Ruckert C."/>
        </authorList>
    </citation>
    <scope>NUCLEOTIDE SEQUENCE</scope>
    <source>
        <strain evidence="1">NBRC 110071</strain>
    </source>
</reference>
<protein>
    <submittedName>
        <fullName evidence="1">Uncharacterized protein</fullName>
    </submittedName>
</protein>
<organism evidence="1 2">
    <name type="scientific">Litoribrevibacter albus</name>
    <dbReference type="NCBI Taxonomy" id="1473156"/>
    <lineage>
        <taxon>Bacteria</taxon>
        <taxon>Pseudomonadati</taxon>
        <taxon>Pseudomonadota</taxon>
        <taxon>Gammaproteobacteria</taxon>
        <taxon>Oceanospirillales</taxon>
        <taxon>Oceanospirillaceae</taxon>
        <taxon>Litoribrevibacter</taxon>
    </lineage>
</organism>
<comment type="caution">
    <text evidence="1">The sequence shown here is derived from an EMBL/GenBank/DDBJ whole genome shotgun (WGS) entry which is preliminary data.</text>
</comment>
<proteinExistence type="predicted"/>
<evidence type="ECO:0000313" key="1">
    <source>
        <dbReference type="EMBL" id="GLQ33117.1"/>
    </source>
</evidence>